<feature type="chain" id="PRO_5040724790" description="Glycoside hydrolase" evidence="1">
    <location>
        <begin position="20"/>
        <end position="830"/>
    </location>
</feature>
<sequence length="830" mass="93453">MIKKIYGRMALPFCLFVFGAMVQDADAQVQLKTKQWGMQLDASGKLASMKSLKLQKEFLVAEKATALLSIKKNGQLLAPQRCVWNAKTSEIQLSYPQVGEEATIKVKQNDQYITFELMKLTHADQVDWVQWGPFPTNIADTVGEVVGVVRNANFAIGIQALNVKTLGGSPEVESDIQPSYDVFTNGNTVDINKDDLNKQLFRGDVAKIMPYGSLLQAYTRNRNKDRIIDNWSHPRYLAPAFPQDGGVIGSKLAMFGVATSGVLSTISTIEQKENLPHPMLDGVWAKEARHASESYLIMDFGESNLQEALDLTRQAGLRYLYHGGPFDTWGHFKLNSKEFPNNWASLKDCVDKAKAQNMRLGLHTLSNFITTNDPYVTPVPDARLAKVGYSQLVNNIGVDTKEIEIKEPGFFNQYQNNTLKAVVVGNEIIRYSKVSDVAPWKLLDCQRGAFNTKATSHNANDSIGKLMDHGYKVFLGNYELDQEMAKTIARLFNETGLMQISFDGLEGCWSEGMGDYGKQLFTKTWFDNLKPELKGKVINDASNPGHFFWHIYTRMNWGEPWYASFRESQLQLRLKNQHFYRRNLMPSMLGWFSLKAETTLEDIEWMLARGAGFDAGFGLSTSIETLKKHGRKDEILATIKLWEKARQANLFTAAQKQRMQDTKNEFHLQTTADGAYQLVPVYNTFLVHEQKIKQPGEPVFSTFQFNNPAAAQPMAFIMTMAPKKDSDPDVSFDNPSIAINQQDALVLPVSLKRNQFLYCDGKTVKLYNKQWQLLQTITLSKPLPQFANGNNDIIFDGKYSGENGADIKIELRAKGTPELLQTSSGKLAFN</sequence>
<organism evidence="2 3">
    <name type="scientific">Paraflavisolibacter caeni</name>
    <dbReference type="NCBI Taxonomy" id="2982496"/>
    <lineage>
        <taxon>Bacteria</taxon>
        <taxon>Pseudomonadati</taxon>
        <taxon>Bacteroidota</taxon>
        <taxon>Chitinophagia</taxon>
        <taxon>Chitinophagales</taxon>
        <taxon>Chitinophagaceae</taxon>
        <taxon>Paraflavisolibacter</taxon>
    </lineage>
</organism>
<dbReference type="Proteomes" id="UP001155483">
    <property type="component" value="Unassembled WGS sequence"/>
</dbReference>
<evidence type="ECO:0008006" key="4">
    <source>
        <dbReference type="Google" id="ProtNLM"/>
    </source>
</evidence>
<protein>
    <recommendedName>
        <fullName evidence="4">Glycoside hydrolase</fullName>
    </recommendedName>
</protein>
<evidence type="ECO:0000256" key="1">
    <source>
        <dbReference type="SAM" id="SignalP"/>
    </source>
</evidence>
<dbReference type="RefSeq" id="WP_279300069.1">
    <property type="nucleotide sequence ID" value="NZ_JAOTIF010000039.1"/>
</dbReference>
<dbReference type="EMBL" id="JAOTIF010000039">
    <property type="protein sequence ID" value="MCU7552633.1"/>
    <property type="molecule type" value="Genomic_DNA"/>
</dbReference>
<accession>A0A9X2Y2J3</accession>
<comment type="caution">
    <text evidence="2">The sequence shown here is derived from an EMBL/GenBank/DDBJ whole genome shotgun (WGS) entry which is preliminary data.</text>
</comment>
<dbReference type="InterPro" id="IPR017853">
    <property type="entry name" value="GH"/>
</dbReference>
<evidence type="ECO:0000313" key="2">
    <source>
        <dbReference type="EMBL" id="MCU7552633.1"/>
    </source>
</evidence>
<reference evidence="2" key="1">
    <citation type="submission" date="2022-09" db="EMBL/GenBank/DDBJ databases">
        <authorList>
            <person name="Yuan C."/>
            <person name="Ke Z."/>
        </authorList>
    </citation>
    <scope>NUCLEOTIDE SEQUENCE</scope>
    <source>
        <strain evidence="2">LB-8</strain>
    </source>
</reference>
<evidence type="ECO:0000313" key="3">
    <source>
        <dbReference type="Proteomes" id="UP001155483"/>
    </source>
</evidence>
<gene>
    <name evidence="2" type="ORF">OCK74_26170</name>
</gene>
<keyword evidence="3" id="KW-1185">Reference proteome</keyword>
<reference evidence="2" key="2">
    <citation type="submission" date="2023-04" db="EMBL/GenBank/DDBJ databases">
        <title>Paracnuella aquatica gen. nov., sp. nov., a member of the family Chitinophagaceae isolated from a hot spring.</title>
        <authorList>
            <person name="Wang C."/>
        </authorList>
    </citation>
    <scope>NUCLEOTIDE SEQUENCE</scope>
    <source>
        <strain evidence="2">LB-8</strain>
    </source>
</reference>
<proteinExistence type="predicted"/>
<feature type="signal peptide" evidence="1">
    <location>
        <begin position="1"/>
        <end position="19"/>
    </location>
</feature>
<name>A0A9X2Y2J3_9BACT</name>
<dbReference type="SUPFAM" id="SSF51445">
    <property type="entry name" value="(Trans)glycosidases"/>
    <property type="match status" value="1"/>
</dbReference>
<keyword evidence="1" id="KW-0732">Signal</keyword>
<dbReference type="AlphaFoldDB" id="A0A9X2Y2J3"/>